<sequence>MKPYLCIDPGANGGWAYQLAGDGAFMQGGNDELVDLCPSPDTTVVIEKVPPFVGRAIPSSASFKLGYSYGWIVGLWQGRGFKVVLVTPQEWQKTMGVGTKGQRTTTEWKNILKQEAQRRHPFVEKITLKTADAFCLLSHAQQFNL</sequence>
<evidence type="ECO:0000313" key="1">
    <source>
        <dbReference type="EMBL" id="CAB4202468.1"/>
    </source>
</evidence>
<accession>A0A6J5S1X6</accession>
<reference evidence="1" key="1">
    <citation type="submission" date="2020-05" db="EMBL/GenBank/DDBJ databases">
        <authorList>
            <person name="Chiriac C."/>
            <person name="Salcher M."/>
            <person name="Ghai R."/>
            <person name="Kavagutti S V."/>
        </authorList>
    </citation>
    <scope>NUCLEOTIDE SEQUENCE</scope>
</reference>
<gene>
    <name evidence="1" type="ORF">UFOVP1370_15</name>
</gene>
<protein>
    <submittedName>
        <fullName evidence="1">Uncharacterized protein</fullName>
    </submittedName>
</protein>
<name>A0A6J5S1X6_9CAUD</name>
<organism evidence="1">
    <name type="scientific">uncultured Caudovirales phage</name>
    <dbReference type="NCBI Taxonomy" id="2100421"/>
    <lineage>
        <taxon>Viruses</taxon>
        <taxon>Duplodnaviria</taxon>
        <taxon>Heunggongvirae</taxon>
        <taxon>Uroviricota</taxon>
        <taxon>Caudoviricetes</taxon>
        <taxon>Peduoviridae</taxon>
        <taxon>Maltschvirus</taxon>
        <taxon>Maltschvirus maltsch</taxon>
    </lineage>
</organism>
<proteinExistence type="predicted"/>
<dbReference type="EMBL" id="LR797325">
    <property type="protein sequence ID" value="CAB4202468.1"/>
    <property type="molecule type" value="Genomic_DNA"/>
</dbReference>